<sequence>MGSGKSTPVIQEDENVTTVERAARDRLEKELFEHRRLANLEFHSNIHSFLFDPIPFVLRRILPNSNSLNSPVGIGSKQSTDEVSTMKMSSPHELPDGLPPKVETLSEMGDIHNLNKAKLAAGVIIELMRDLGNSEDFFDRKRALDRISIELTIIREVTNGIDGKNIVDQKINERSNDVITQVEMIKKCVEIFEEILLENSSHDFERSNHRLMEHARKLKDLVDDWSMEYNRALVNKEVFEKSIEPTTISTPVIGRSSSSPSQNLSNLQKALEKFCNDVIQFSKQQFKTLKLPNTDGSKAYTLSHFLKIESDILNFQMKTALESLKSFDSELEKPIFGQITSEMSHDNQKIIEAHLESMKRAKKEIILLKSSSTSTAANVISELAFWVLSFQNSNEELLSMGIKPIFGEDDNSFDRQKVNQIICFLFGIQLYESFDTTISSYHYAISLLLGDIERLRVADYSECFGEIKKGEEAIAGTSSQI</sequence>
<evidence type="ECO:0000313" key="1">
    <source>
        <dbReference type="EMBL" id="EFP08378.1"/>
    </source>
</evidence>
<accession>E3MSG6</accession>
<dbReference type="HOGENOM" id="CLU_567709_0_0_1"/>
<name>E3MSG6_CAERE</name>
<evidence type="ECO:0000313" key="2">
    <source>
        <dbReference type="Proteomes" id="UP000008281"/>
    </source>
</evidence>
<organism evidence="2">
    <name type="scientific">Caenorhabditis remanei</name>
    <name type="common">Caenorhabditis vulgaris</name>
    <dbReference type="NCBI Taxonomy" id="31234"/>
    <lineage>
        <taxon>Eukaryota</taxon>
        <taxon>Metazoa</taxon>
        <taxon>Ecdysozoa</taxon>
        <taxon>Nematoda</taxon>
        <taxon>Chromadorea</taxon>
        <taxon>Rhabditida</taxon>
        <taxon>Rhabditina</taxon>
        <taxon>Rhabditomorpha</taxon>
        <taxon>Rhabditoidea</taxon>
        <taxon>Rhabditidae</taxon>
        <taxon>Peloderinae</taxon>
        <taxon>Caenorhabditis</taxon>
    </lineage>
</organism>
<protein>
    <submittedName>
        <fullName evidence="1">Uncharacterized protein</fullName>
    </submittedName>
</protein>
<dbReference type="OrthoDB" id="5884197at2759"/>
<gene>
    <name evidence="1" type="ORF">CRE_16182</name>
</gene>
<keyword evidence="2" id="KW-1185">Reference proteome</keyword>
<proteinExistence type="predicted"/>
<dbReference type="InParanoid" id="E3MSG6"/>
<dbReference type="AlphaFoldDB" id="E3MSG6"/>
<dbReference type="eggNOG" id="ENOG502TKE8">
    <property type="taxonomic scope" value="Eukaryota"/>
</dbReference>
<reference evidence="1" key="1">
    <citation type="submission" date="2007-07" db="EMBL/GenBank/DDBJ databases">
        <title>PCAP assembly of the Caenorhabditis remanei genome.</title>
        <authorList>
            <consortium name="The Caenorhabditis remanei Sequencing Consortium"/>
            <person name="Wilson R.K."/>
        </authorList>
    </citation>
    <scope>NUCLEOTIDE SEQUENCE [LARGE SCALE GENOMIC DNA]</scope>
    <source>
        <strain evidence="1">PB4641</strain>
    </source>
</reference>
<dbReference type="EMBL" id="DS268473">
    <property type="protein sequence ID" value="EFP08378.1"/>
    <property type="molecule type" value="Genomic_DNA"/>
</dbReference>
<dbReference type="Proteomes" id="UP000008281">
    <property type="component" value="Unassembled WGS sequence"/>
</dbReference>